<accession>A0A261FYU2</accession>
<protein>
    <recommendedName>
        <fullName evidence="4">Adhesin domain-containing protein</fullName>
    </recommendedName>
</protein>
<feature type="compositionally biased region" description="Acidic residues" evidence="1">
    <location>
        <begin position="25"/>
        <end position="37"/>
    </location>
</feature>
<evidence type="ECO:0000313" key="3">
    <source>
        <dbReference type="Proteomes" id="UP000216074"/>
    </source>
</evidence>
<name>A0A261FYU2_9BIFI</name>
<evidence type="ECO:0000313" key="2">
    <source>
        <dbReference type="EMBL" id="OZG64374.1"/>
    </source>
</evidence>
<comment type="caution">
    <text evidence="2">The sequence shown here is derived from an EMBL/GenBank/DDBJ whole genome shotgun (WGS) entry which is preliminary data.</text>
</comment>
<keyword evidence="3" id="KW-1185">Reference proteome</keyword>
<gene>
    <name evidence="2" type="ORF">BHAP_1124</name>
</gene>
<evidence type="ECO:0008006" key="4">
    <source>
        <dbReference type="Google" id="ProtNLM"/>
    </source>
</evidence>
<dbReference type="Proteomes" id="UP000216074">
    <property type="component" value="Unassembled WGS sequence"/>
</dbReference>
<dbReference type="RefSeq" id="WP_094729756.1">
    <property type="nucleotide sequence ID" value="NZ_MWWY01000023.1"/>
</dbReference>
<dbReference type="EMBL" id="MWWY01000023">
    <property type="protein sequence ID" value="OZG64374.1"/>
    <property type="molecule type" value="Genomic_DNA"/>
</dbReference>
<sequence length="370" mass="39011">MTQGTEYADRNDTNDKTSGSTSDATNDEANDTADTEASDGIGTEARDYNHAGERWIVEEGDNTTFDIDDIRELCVAVVKGRIDVIGHDDPGCRLEVSNVIGLPVEVTVNNGKLVVRDFDDSQSINMNVSTSNPFAAFRAIRSLLKHGDLSAGTSGNDRASADISLLVPRDVAATISSVKGDVLIGGMTNGAKLDTVSGTLLADNVSGRLKLNSVSGRVEARNHHGSVVADTVSGDVVVSGDCTAIKVDAVSGKLYADVFGSPEAIRYHSMNGSAVIRLDPDVRVRCRADAMSGKVEIGGTVRKLRGRFDYQDGPADGLADGPVTTIRFDAMNGKLKIVRRAASDTADVAQATSGDRVADDAVNYDSNEKA</sequence>
<evidence type="ECO:0000256" key="1">
    <source>
        <dbReference type="SAM" id="MobiDB-lite"/>
    </source>
</evidence>
<feature type="region of interest" description="Disordered" evidence="1">
    <location>
        <begin position="1"/>
        <end position="46"/>
    </location>
</feature>
<dbReference type="AlphaFoldDB" id="A0A261FYU2"/>
<proteinExistence type="predicted"/>
<dbReference type="OrthoDB" id="3232569at2"/>
<reference evidence="2 3" key="1">
    <citation type="journal article" date="2017" name="BMC Genomics">
        <title>Comparative genomic and phylogenomic analyses of the Bifidobacteriaceae family.</title>
        <authorList>
            <person name="Lugli G.A."/>
            <person name="Milani C."/>
            <person name="Turroni F."/>
            <person name="Duranti S."/>
            <person name="Mancabelli L."/>
            <person name="Mangifesta M."/>
            <person name="Ferrario C."/>
            <person name="Modesto M."/>
            <person name="Mattarelli P."/>
            <person name="Jiri K."/>
            <person name="van Sinderen D."/>
            <person name="Ventura M."/>
        </authorList>
    </citation>
    <scope>NUCLEOTIDE SEQUENCE [LARGE SCALE GENOMIC DNA]</scope>
    <source>
        <strain evidence="2 3">DSM 100202</strain>
    </source>
</reference>
<organism evidence="2 3">
    <name type="scientific">Bifidobacterium hapali</name>
    <dbReference type="NCBI Taxonomy" id="1630172"/>
    <lineage>
        <taxon>Bacteria</taxon>
        <taxon>Bacillati</taxon>
        <taxon>Actinomycetota</taxon>
        <taxon>Actinomycetes</taxon>
        <taxon>Bifidobacteriales</taxon>
        <taxon>Bifidobacteriaceae</taxon>
        <taxon>Bifidobacterium</taxon>
    </lineage>
</organism>